<feature type="site" description="Lowers pKa of active site Tyr" evidence="3">
    <location>
        <position position="78"/>
    </location>
</feature>
<dbReference type="PANTHER" id="PTHR43638">
    <property type="entry name" value="OXIDOREDUCTASE, ALDO/KETO REDUCTASE FAMILY PROTEIN"/>
    <property type="match status" value="1"/>
</dbReference>
<evidence type="ECO:0000259" key="4">
    <source>
        <dbReference type="Pfam" id="PF00248"/>
    </source>
</evidence>
<keyword evidence="6" id="KW-1185">Reference proteome</keyword>
<feature type="binding site" evidence="2">
    <location>
        <position position="111"/>
    </location>
    <ligand>
        <name>substrate</name>
    </ligand>
</feature>
<dbReference type="STRING" id="545501.BN997_02542"/>
<dbReference type="SUPFAM" id="SSF51430">
    <property type="entry name" value="NAD(P)-linked oxidoreductase"/>
    <property type="match status" value="1"/>
</dbReference>
<dbReference type="EMBL" id="CDGG01000001">
    <property type="protein sequence ID" value="CEI82659.1"/>
    <property type="molecule type" value="Genomic_DNA"/>
</dbReference>
<dbReference type="PANTHER" id="PTHR43638:SF3">
    <property type="entry name" value="ALDEHYDE REDUCTASE"/>
    <property type="match status" value="1"/>
</dbReference>
<dbReference type="InterPro" id="IPR023210">
    <property type="entry name" value="NADP_OxRdtase_dom"/>
</dbReference>
<dbReference type="AlphaFoldDB" id="A0A0A1MSK4"/>
<evidence type="ECO:0000313" key="6">
    <source>
        <dbReference type="Proteomes" id="UP000040453"/>
    </source>
</evidence>
<accession>A0A0A1MSK4</accession>
<dbReference type="InterPro" id="IPR036812">
    <property type="entry name" value="NAD(P)_OxRdtase_dom_sf"/>
</dbReference>
<proteinExistence type="predicted"/>
<evidence type="ECO:0000313" key="5">
    <source>
        <dbReference type="EMBL" id="CEI82659.1"/>
    </source>
</evidence>
<evidence type="ECO:0000256" key="2">
    <source>
        <dbReference type="PIRSR" id="PIRSR000097-2"/>
    </source>
</evidence>
<dbReference type="GO" id="GO:0016491">
    <property type="term" value="F:oxidoreductase activity"/>
    <property type="evidence" value="ECO:0007669"/>
    <property type="project" value="InterPro"/>
</dbReference>
<dbReference type="OrthoDB" id="9773828at2"/>
<name>A0A0A1MSK4_9BACI</name>
<feature type="domain" description="NADP-dependent oxidoreductase" evidence="4">
    <location>
        <begin position="13"/>
        <end position="270"/>
    </location>
</feature>
<reference evidence="5 6" key="1">
    <citation type="submission" date="2014-11" db="EMBL/GenBank/DDBJ databases">
        <authorList>
            <person name="Urmite Genomes Urmite Genomes"/>
        </authorList>
    </citation>
    <scope>NUCLEOTIDE SEQUENCE [LARGE SCALE GENOMIC DNA]</scope>
    <source>
        <strain evidence="5 6">Oc5</strain>
    </source>
</reference>
<dbReference type="Gene3D" id="3.20.20.100">
    <property type="entry name" value="NADP-dependent oxidoreductase domain"/>
    <property type="match status" value="1"/>
</dbReference>
<dbReference type="RefSeq" id="WP_042532641.1">
    <property type="nucleotide sequence ID" value="NZ_CDGG01000001.1"/>
</dbReference>
<evidence type="ECO:0000256" key="1">
    <source>
        <dbReference type="PIRSR" id="PIRSR000097-1"/>
    </source>
</evidence>
<sequence>MKKVRIAGREVLPIGLGTMNMGDKADTFNQEVQAIRTGIDQGVQLIDTAEMYGSGNAEKLVGSAIKPYAREDLFLISKVLPSNASKKDLPVSLDNSLKRLETDYIDLYLLHWKEEVPLKETVEALEEARNQGKIKAWGVSNLDVDDLEHVIHLPGGDNCKANQVRYNVANRGIEFDLVPMMAQHNMPVIAYSPIDRGDSFRANLTKQQVLKDLAEKHEADVFQILLAWSIRNGRTIAIPQSSNPDHVVNNIKAAEMELTEQDLKQIDTVYPEPASKQRLALW</sequence>
<dbReference type="PIRSF" id="PIRSF000097">
    <property type="entry name" value="AKR"/>
    <property type="match status" value="1"/>
</dbReference>
<dbReference type="Pfam" id="PF00248">
    <property type="entry name" value="Aldo_ket_red"/>
    <property type="match status" value="1"/>
</dbReference>
<dbReference type="CDD" id="cd19138">
    <property type="entry name" value="AKR_YeaE"/>
    <property type="match status" value="1"/>
</dbReference>
<feature type="active site" description="Proton donor" evidence="1">
    <location>
        <position position="52"/>
    </location>
</feature>
<protein>
    <submittedName>
        <fullName evidence="5">2,5-diketo-D-gluconic acid reductase B</fullName>
    </submittedName>
</protein>
<dbReference type="Proteomes" id="UP000040453">
    <property type="component" value="Unassembled WGS sequence"/>
</dbReference>
<dbReference type="InterPro" id="IPR020471">
    <property type="entry name" value="AKR"/>
</dbReference>
<organism evidence="5 6">
    <name type="scientific">Oceanobacillus oncorhynchi</name>
    <dbReference type="NCBI Taxonomy" id="545501"/>
    <lineage>
        <taxon>Bacteria</taxon>
        <taxon>Bacillati</taxon>
        <taxon>Bacillota</taxon>
        <taxon>Bacilli</taxon>
        <taxon>Bacillales</taxon>
        <taxon>Bacillaceae</taxon>
        <taxon>Oceanobacillus</taxon>
    </lineage>
</organism>
<dbReference type="PRINTS" id="PR00069">
    <property type="entry name" value="ALDKETRDTASE"/>
</dbReference>
<gene>
    <name evidence="5" type="primary">dkgB_2</name>
    <name evidence="5" type="ORF">BN997_02542</name>
</gene>
<evidence type="ECO:0000256" key="3">
    <source>
        <dbReference type="PIRSR" id="PIRSR000097-3"/>
    </source>
</evidence>